<evidence type="ECO:0000313" key="3">
    <source>
        <dbReference type="Proteomes" id="UP000593737"/>
    </source>
</evidence>
<dbReference type="GO" id="GO:0016758">
    <property type="term" value="F:hexosyltransferase activity"/>
    <property type="evidence" value="ECO:0007669"/>
    <property type="project" value="UniProtKB-ARBA"/>
</dbReference>
<keyword evidence="2" id="KW-0808">Transferase</keyword>
<dbReference type="SUPFAM" id="SSF53448">
    <property type="entry name" value="Nucleotide-diphospho-sugar transferases"/>
    <property type="match status" value="1"/>
</dbReference>
<dbReference type="AlphaFoldDB" id="A0A7S8J062"/>
<dbReference type="EMBL" id="CP047423">
    <property type="protein sequence ID" value="QPD04784.1"/>
    <property type="molecule type" value="Genomic_DNA"/>
</dbReference>
<dbReference type="InterPro" id="IPR001173">
    <property type="entry name" value="Glyco_trans_2-like"/>
</dbReference>
<feature type="domain" description="Glycosyltransferase 2-like" evidence="1">
    <location>
        <begin position="10"/>
        <end position="161"/>
    </location>
</feature>
<dbReference type="CDD" id="cd00761">
    <property type="entry name" value="Glyco_tranf_GTA_type"/>
    <property type="match status" value="1"/>
</dbReference>
<evidence type="ECO:0000313" key="2">
    <source>
        <dbReference type="EMBL" id="QPD04784.1"/>
    </source>
</evidence>
<dbReference type="EC" id="2.4.-.-" evidence="2"/>
<keyword evidence="2" id="KW-0328">Glycosyltransferase</keyword>
<dbReference type="PANTHER" id="PTHR22916:SF3">
    <property type="entry name" value="UDP-GLCNAC:BETAGAL BETA-1,3-N-ACETYLGLUCOSAMINYLTRANSFERASE-LIKE PROTEIN 1"/>
    <property type="match status" value="1"/>
</dbReference>
<dbReference type="KEGG" id="nkf:Nkreftii_002558"/>
<evidence type="ECO:0000259" key="1">
    <source>
        <dbReference type="Pfam" id="PF00535"/>
    </source>
</evidence>
<dbReference type="InterPro" id="IPR029044">
    <property type="entry name" value="Nucleotide-diphossugar_trans"/>
</dbReference>
<reference evidence="2 3" key="1">
    <citation type="journal article" date="2020" name="ISME J.">
        <title>Enrichment and physiological characterization of a novel comammox Nitrospira indicates ammonium inhibition of complete nitrification.</title>
        <authorList>
            <person name="Sakoula D."/>
            <person name="Koch H."/>
            <person name="Frank J."/>
            <person name="Jetten M.S.M."/>
            <person name="van Kessel M.A.H.J."/>
            <person name="Lucker S."/>
        </authorList>
    </citation>
    <scope>NUCLEOTIDE SEQUENCE [LARGE SCALE GENOMIC DNA]</scope>
    <source>
        <strain evidence="2">Comreactor17</strain>
    </source>
</reference>
<name>A0A7S8J062_9BACT</name>
<proteinExistence type="predicted"/>
<organism evidence="2 3">
    <name type="scientific">Candidatus Nitrospira kreftii</name>
    <dbReference type="NCBI Taxonomy" id="2652173"/>
    <lineage>
        <taxon>Bacteria</taxon>
        <taxon>Pseudomonadati</taxon>
        <taxon>Nitrospirota</taxon>
        <taxon>Nitrospiria</taxon>
        <taxon>Nitrospirales</taxon>
        <taxon>Nitrospiraceae</taxon>
        <taxon>Nitrospira</taxon>
    </lineage>
</organism>
<protein>
    <submittedName>
        <fullName evidence="2">Putative teichuronic acid biosynthesis glycosyltransferase TuaG</fullName>
        <ecNumber evidence="2">2.4.-.-</ecNumber>
    </submittedName>
</protein>
<dbReference type="PANTHER" id="PTHR22916">
    <property type="entry name" value="GLYCOSYLTRANSFERASE"/>
    <property type="match status" value="1"/>
</dbReference>
<gene>
    <name evidence="2" type="ORF">Nkreftii_002558</name>
</gene>
<sequence>MENDHDDMVSVIMPAYNSEQYIGESIASVLTQSYRNLELLITDDCSLDGTQQVIEELARHDRRVRYFRLNENSGAAIARNNSLKNARGRYIAFLDADDVWLENKLELQLAFMKANDSAFSFTGYSLYYGNGHFDEKVIDSNSLDKIARNDLLKKSCTVGCSTVILDKTKLPQIQMVNIRTGQDYALWLRLLRESDHVAHNYKRRLTGYRVRKDSISRNKFAKSKRQWQIYREIENFGLLSSLYFMFFYARNAVFRR</sequence>
<dbReference type="Gene3D" id="3.90.550.10">
    <property type="entry name" value="Spore Coat Polysaccharide Biosynthesis Protein SpsA, Chain A"/>
    <property type="match status" value="1"/>
</dbReference>
<accession>A0A7S8J062</accession>
<dbReference type="Pfam" id="PF00535">
    <property type="entry name" value="Glycos_transf_2"/>
    <property type="match status" value="1"/>
</dbReference>
<dbReference type="Proteomes" id="UP000593737">
    <property type="component" value="Chromosome"/>
</dbReference>